<keyword evidence="2" id="KW-1185">Reference proteome</keyword>
<dbReference type="PANTHER" id="PTHR11941">
    <property type="entry name" value="ENOYL-COA HYDRATASE-RELATED"/>
    <property type="match status" value="1"/>
</dbReference>
<keyword evidence="1" id="KW-0456">Lyase</keyword>
<dbReference type="EMBL" id="CP003539">
    <property type="protein sequence ID" value="AFX99660.1"/>
    <property type="molecule type" value="Genomic_DNA"/>
</dbReference>
<dbReference type="KEGG" id="thal:A1OE_1491"/>
<dbReference type="EC" id="4.-.-.-" evidence="1"/>
<evidence type="ECO:0000313" key="2">
    <source>
        <dbReference type="Proteomes" id="UP000010077"/>
    </source>
</evidence>
<dbReference type="PATRIC" id="fig|1193729.4.peg.781"/>
<dbReference type="Proteomes" id="UP000010077">
    <property type="component" value="Chromosome"/>
</dbReference>
<dbReference type="SUPFAM" id="SSF52096">
    <property type="entry name" value="ClpP/crotonase"/>
    <property type="match status" value="1"/>
</dbReference>
<dbReference type="OrthoDB" id="9778690at2"/>
<dbReference type="HOGENOM" id="CLU_009834_7_2_5"/>
<reference evidence="1 2" key="1">
    <citation type="journal article" date="2012" name="Proc. Natl. Acad. Sci. U.S.A.">
        <title>Genome streamlining and chemical defense in a coral reef symbiosis.</title>
        <authorList>
            <person name="Kwan J.C."/>
            <person name="Donia M.S."/>
            <person name="Han A.W."/>
            <person name="Hirose E."/>
            <person name="Haygood M.G."/>
            <person name="Schmidt E.W."/>
        </authorList>
    </citation>
    <scope>NUCLEOTIDE SEQUENCE [LARGE SCALE GENOMIC DNA]</scope>
    <source>
        <strain evidence="1 2">L2</strain>
    </source>
</reference>
<name>K7YJ38_9PROT</name>
<dbReference type="GO" id="GO:0016829">
    <property type="term" value="F:lyase activity"/>
    <property type="evidence" value="ECO:0007669"/>
    <property type="project" value="UniProtKB-KW"/>
</dbReference>
<proteinExistence type="predicted"/>
<organism evidence="1 2">
    <name type="scientific">Candidatus Endolissoclinum faulkneri L2</name>
    <dbReference type="NCBI Taxonomy" id="1193729"/>
    <lineage>
        <taxon>Bacteria</taxon>
        <taxon>Pseudomonadati</taxon>
        <taxon>Pseudomonadota</taxon>
        <taxon>Alphaproteobacteria</taxon>
        <taxon>Rhodospirillales</taxon>
        <taxon>Rhodospirillaceae</taxon>
        <taxon>Candidatus Endolissoclinum</taxon>
    </lineage>
</organism>
<dbReference type="NCBIfam" id="NF005496">
    <property type="entry name" value="PRK07110.1"/>
    <property type="match status" value="1"/>
</dbReference>
<dbReference type="Gene3D" id="6.20.390.20">
    <property type="match status" value="1"/>
</dbReference>
<dbReference type="eggNOG" id="COG1024">
    <property type="taxonomic scope" value="Bacteria"/>
</dbReference>
<dbReference type="CDD" id="cd06558">
    <property type="entry name" value="crotonase-like"/>
    <property type="match status" value="1"/>
</dbReference>
<evidence type="ECO:0000313" key="1">
    <source>
        <dbReference type="EMBL" id="AFX99660.1"/>
    </source>
</evidence>
<dbReference type="InterPro" id="IPR001753">
    <property type="entry name" value="Enoyl-CoA_hydra/iso"/>
</dbReference>
<gene>
    <name evidence="1" type="primary">pksI</name>
    <name evidence="1" type="ORF">A1OE_1491</name>
</gene>
<accession>K7YJ38</accession>
<dbReference type="RefSeq" id="WP_015089158.1">
    <property type="nucleotide sequence ID" value="NC_019566.1"/>
</dbReference>
<dbReference type="Gene3D" id="3.90.226.10">
    <property type="entry name" value="2-enoyl-CoA Hydratase, Chain A, domain 1"/>
    <property type="match status" value="1"/>
</dbReference>
<protein>
    <submittedName>
        <fullName evidence="1">PtzG</fullName>
        <ecNumber evidence="1">4.-.-.-</ecNumber>
    </submittedName>
</protein>
<dbReference type="InterPro" id="IPR029045">
    <property type="entry name" value="ClpP/crotonase-like_dom_sf"/>
</dbReference>
<dbReference type="GO" id="GO:0006635">
    <property type="term" value="P:fatty acid beta-oxidation"/>
    <property type="evidence" value="ECO:0007669"/>
    <property type="project" value="TreeGrafter"/>
</dbReference>
<dbReference type="STRING" id="1193729.A1OE_1491"/>
<dbReference type="Pfam" id="PF00378">
    <property type="entry name" value="ECH_1"/>
    <property type="match status" value="1"/>
</dbReference>
<sequence>MTEVVKTSRKDGGIWIISMEDYDGRNTFTRALVAGLFESIRRVANDSEARVIVLHGFDTIFLAGGTMEELIGIAERKQRFDEAGFYRLLLDCPVPVISAMQGHALGGGLVFGLYAEIVVMASESLYSANFMKYGFTPGMGSTMILPEKLGTSLGEEMLLTARSYHGGTLEARGIPFPVVPRAKVISTALNIAQDLADKPPQALRLLKKHLNRDRVSRLQNVVDLEIAMHDITFAASEVPSRIRDRWGNK</sequence>
<dbReference type="PANTHER" id="PTHR11941:SF133">
    <property type="entry name" value="1,2-EPOXYPHENYLACETYL-COA ISOMERASE"/>
    <property type="match status" value="1"/>
</dbReference>
<dbReference type="AlphaFoldDB" id="K7YJ38"/>